<dbReference type="Gene3D" id="3.80.10.10">
    <property type="entry name" value="Ribonuclease Inhibitor"/>
    <property type="match status" value="1"/>
</dbReference>
<dbReference type="PANTHER" id="PTHR34145:SF28">
    <property type="entry name" value="F-BOX DOMAIN-CONTAINING PROTEIN"/>
    <property type="match status" value="1"/>
</dbReference>
<reference evidence="2 3" key="2">
    <citation type="submission" date="2024-10" db="EMBL/GenBank/DDBJ databases">
        <authorList>
            <person name="Ryan C."/>
        </authorList>
    </citation>
    <scope>NUCLEOTIDE SEQUENCE [LARGE SCALE GENOMIC DNA]</scope>
</reference>
<dbReference type="PANTHER" id="PTHR34145">
    <property type="entry name" value="OS02G0105600 PROTEIN"/>
    <property type="match status" value="1"/>
</dbReference>
<dbReference type="EMBL" id="OZ075130">
    <property type="protein sequence ID" value="CAL4975606.1"/>
    <property type="molecule type" value="Genomic_DNA"/>
</dbReference>
<feature type="domain" description="At1g61320/AtMIF1 LRR" evidence="1">
    <location>
        <begin position="56"/>
        <end position="468"/>
    </location>
</feature>
<gene>
    <name evidence="2" type="ORF">URODEC1_LOCUS53245</name>
</gene>
<dbReference type="Pfam" id="PF23622">
    <property type="entry name" value="LRR_At1g61320_AtMIF1"/>
    <property type="match status" value="1"/>
</dbReference>
<dbReference type="AlphaFoldDB" id="A0ABC9ABE7"/>
<dbReference type="InterPro" id="IPR055357">
    <property type="entry name" value="LRR_At1g61320_AtMIF1"/>
</dbReference>
<evidence type="ECO:0000313" key="2">
    <source>
        <dbReference type="EMBL" id="CAL4975606.1"/>
    </source>
</evidence>
<organism evidence="2 3">
    <name type="scientific">Urochloa decumbens</name>
    <dbReference type="NCBI Taxonomy" id="240449"/>
    <lineage>
        <taxon>Eukaryota</taxon>
        <taxon>Viridiplantae</taxon>
        <taxon>Streptophyta</taxon>
        <taxon>Embryophyta</taxon>
        <taxon>Tracheophyta</taxon>
        <taxon>Spermatophyta</taxon>
        <taxon>Magnoliopsida</taxon>
        <taxon>Liliopsida</taxon>
        <taxon>Poales</taxon>
        <taxon>Poaceae</taxon>
        <taxon>PACMAD clade</taxon>
        <taxon>Panicoideae</taxon>
        <taxon>Panicodae</taxon>
        <taxon>Paniceae</taxon>
        <taxon>Melinidinae</taxon>
        <taxon>Urochloa</taxon>
    </lineage>
</organism>
<sequence length="492" mass="56890">MQDAARAACVCRELLQSWRYYPELEFSAKTLSLDEQHTCIQGQMAKDIIKRIDGALQNFAGIWVKRLKFELRFFRKLRAHYINHWLDAAATTLSIKELTLDLPPDGKMKYSFPCELFFDEKGCSIQSLCLSACAFSPEHGSSCFRSLKRVNFSRVDITTEDSWLFLFNSLALEHLELEYCHGIAYLRIPCTLQLLSSLQVRRCNMLQAIESDAPNLATFQYQGPIIQFSLGDALQLKDINISIYPWFNLFNYARKELPALAPNLETLFLMSADEVGCFYPFTIVPHEKSIPLKHLEIAIVGPRTENGYHFEFFSLVTFLNTSPELETFILHVEESAVQKSHLVIDPSKLVKLPKHCHQNIKHVKITGFCPIKELLELTFYILEDAASLRWLTLDCRIHGFEKDLVAHITQDTGTRDYQEWRKNFGDNEEFLKYKRRANPHREAYFSDVAIRKYIWPRVPLSVELKILGAPPPEVISSLIAEEWRWRALTNAL</sequence>
<name>A0ABC9ABE7_9POAL</name>
<proteinExistence type="predicted"/>
<evidence type="ECO:0000259" key="1">
    <source>
        <dbReference type="Pfam" id="PF23622"/>
    </source>
</evidence>
<protein>
    <recommendedName>
        <fullName evidence="1">At1g61320/AtMIF1 LRR domain-containing protein</fullName>
    </recommendedName>
</protein>
<evidence type="ECO:0000313" key="3">
    <source>
        <dbReference type="Proteomes" id="UP001497457"/>
    </source>
</evidence>
<reference evidence="3" key="1">
    <citation type="submission" date="2024-06" db="EMBL/GenBank/DDBJ databases">
        <authorList>
            <person name="Ryan C."/>
        </authorList>
    </citation>
    <scope>NUCLEOTIDE SEQUENCE [LARGE SCALE GENOMIC DNA]</scope>
</reference>
<accession>A0ABC9ABE7</accession>
<keyword evidence="3" id="KW-1185">Reference proteome</keyword>
<dbReference type="Proteomes" id="UP001497457">
    <property type="component" value="Chromosome 20rd"/>
</dbReference>
<dbReference type="InterPro" id="IPR053772">
    <property type="entry name" value="At1g61320/At1g61330-like"/>
</dbReference>
<dbReference type="InterPro" id="IPR032675">
    <property type="entry name" value="LRR_dom_sf"/>
</dbReference>
<dbReference type="SUPFAM" id="SSF52047">
    <property type="entry name" value="RNI-like"/>
    <property type="match status" value="1"/>
</dbReference>